<evidence type="ECO:0000313" key="5">
    <source>
        <dbReference type="EMBL" id="GLI64996.1"/>
    </source>
</evidence>
<proteinExistence type="predicted"/>
<organism evidence="5 6">
    <name type="scientific">Volvox africanus</name>
    <dbReference type="NCBI Taxonomy" id="51714"/>
    <lineage>
        <taxon>Eukaryota</taxon>
        <taxon>Viridiplantae</taxon>
        <taxon>Chlorophyta</taxon>
        <taxon>core chlorophytes</taxon>
        <taxon>Chlorophyceae</taxon>
        <taxon>CS clade</taxon>
        <taxon>Chlamydomonadales</taxon>
        <taxon>Volvocaceae</taxon>
        <taxon>Volvox</taxon>
    </lineage>
</organism>
<evidence type="ECO:0000313" key="6">
    <source>
        <dbReference type="Proteomes" id="UP001165090"/>
    </source>
</evidence>
<name>A0ABQ5S567_9CHLO</name>
<comment type="caution">
    <text evidence="5">The sequence shown here is derived from an EMBL/GenBank/DDBJ whole genome shotgun (WGS) entry which is preliminary data.</text>
</comment>
<dbReference type="EMBL" id="BSDZ01000021">
    <property type="protein sequence ID" value="GLI64996.1"/>
    <property type="molecule type" value="Genomic_DNA"/>
</dbReference>
<evidence type="ECO:0000256" key="4">
    <source>
        <dbReference type="ARBA" id="ARBA00023136"/>
    </source>
</evidence>
<feature type="non-terminal residue" evidence="5">
    <location>
        <position position="114"/>
    </location>
</feature>
<protein>
    <submittedName>
        <fullName evidence="5">Uncharacterized protein</fullName>
    </submittedName>
</protein>
<accession>A0ABQ5S567</accession>
<feature type="non-terminal residue" evidence="5">
    <location>
        <position position="1"/>
    </location>
</feature>
<sequence>KLVEMINALARLFGQPPVEWDAETLGCDPSLSSLPVKDQRAFADAMSEVAAWLTSPTNQDEFLVLYLDNQPDLQAWGRVDSLLGQAWPPCRWSLLFPLSSPLRLRSSTTSNRNG</sequence>
<reference evidence="5 6" key="1">
    <citation type="journal article" date="2023" name="IScience">
        <title>Expanded male sex-determining region conserved during the evolution of homothallism in the green alga Volvox.</title>
        <authorList>
            <person name="Yamamoto K."/>
            <person name="Matsuzaki R."/>
            <person name="Mahakham W."/>
            <person name="Heman W."/>
            <person name="Sekimoto H."/>
            <person name="Kawachi M."/>
            <person name="Minakuchi Y."/>
            <person name="Toyoda A."/>
            <person name="Nozaki H."/>
        </authorList>
    </citation>
    <scope>NUCLEOTIDE SEQUENCE [LARGE SCALE GENOMIC DNA]</scope>
    <source>
        <strain evidence="5 6">NIES-4468</strain>
    </source>
</reference>
<keyword evidence="2" id="KW-0812">Transmembrane</keyword>
<dbReference type="Proteomes" id="UP001165090">
    <property type="component" value="Unassembled WGS sequence"/>
</dbReference>
<dbReference type="PANTHER" id="PTHR35518:SF2">
    <property type="entry name" value="MAINTENANCE OF TELOMERE CAPPING PROTEIN 6"/>
    <property type="match status" value="1"/>
</dbReference>
<keyword evidence="3" id="KW-1133">Transmembrane helix</keyword>
<keyword evidence="4" id="KW-0472">Membrane</keyword>
<evidence type="ECO:0000256" key="2">
    <source>
        <dbReference type="ARBA" id="ARBA00022692"/>
    </source>
</evidence>
<dbReference type="PANTHER" id="PTHR35518">
    <property type="entry name" value="MAINTENANCE OF TELOMOERE CAPPING"/>
    <property type="match status" value="1"/>
</dbReference>
<keyword evidence="6" id="KW-1185">Reference proteome</keyword>
<evidence type="ECO:0000256" key="1">
    <source>
        <dbReference type="ARBA" id="ARBA00004370"/>
    </source>
</evidence>
<comment type="subcellular location">
    <subcellularLocation>
        <location evidence="1">Membrane</location>
    </subcellularLocation>
</comment>
<gene>
    <name evidence="5" type="ORF">VaNZ11_008422</name>
</gene>
<dbReference type="InterPro" id="IPR051008">
    <property type="entry name" value="Telomere_Capping_Maintenance"/>
</dbReference>
<evidence type="ECO:0000256" key="3">
    <source>
        <dbReference type="ARBA" id="ARBA00022989"/>
    </source>
</evidence>